<dbReference type="Gene3D" id="3.40.50.300">
    <property type="entry name" value="P-loop containing nucleotide triphosphate hydrolases"/>
    <property type="match status" value="1"/>
</dbReference>
<dbReference type="Proteomes" id="UP001432128">
    <property type="component" value="Chromosome"/>
</dbReference>
<dbReference type="Pfam" id="PF00485">
    <property type="entry name" value="PRK"/>
    <property type="match status" value="1"/>
</dbReference>
<protein>
    <submittedName>
        <fullName evidence="2">Nucleoside/nucleotide kinase family protein</fullName>
    </submittedName>
</protein>
<dbReference type="EMBL" id="CP108021">
    <property type="protein sequence ID" value="WUM19140.1"/>
    <property type="molecule type" value="Genomic_DNA"/>
</dbReference>
<keyword evidence="2" id="KW-0418">Kinase</keyword>
<dbReference type="PANTHER" id="PTHR10285">
    <property type="entry name" value="URIDINE KINASE"/>
    <property type="match status" value="1"/>
</dbReference>
<dbReference type="RefSeq" id="WP_328856695.1">
    <property type="nucleotide sequence ID" value="NZ_CP108021.1"/>
</dbReference>
<dbReference type="AlphaFoldDB" id="A0AAU4JZH4"/>
<dbReference type="InterPro" id="IPR003593">
    <property type="entry name" value="AAA+_ATPase"/>
</dbReference>
<dbReference type="SUPFAM" id="SSF52540">
    <property type="entry name" value="P-loop containing nucleoside triphosphate hydrolases"/>
    <property type="match status" value="1"/>
</dbReference>
<gene>
    <name evidence="2" type="ORF">OG579_15645</name>
</gene>
<dbReference type="GO" id="GO:0016301">
    <property type="term" value="F:kinase activity"/>
    <property type="evidence" value="ECO:0007669"/>
    <property type="project" value="UniProtKB-KW"/>
</dbReference>
<keyword evidence="3" id="KW-1185">Reference proteome</keyword>
<dbReference type="GO" id="GO:0005524">
    <property type="term" value="F:ATP binding"/>
    <property type="evidence" value="ECO:0007669"/>
    <property type="project" value="InterPro"/>
</dbReference>
<proteinExistence type="predicted"/>
<dbReference type="SMART" id="SM00382">
    <property type="entry name" value="AAA"/>
    <property type="match status" value="1"/>
</dbReference>
<dbReference type="KEGG" id="whr:OG579_15645"/>
<sequence>MERATATSDLAALVDELAVRARSLVACGERRILGITGPPGVGKSTLCAMLAARLGSDAVLVGMDAFHLANEELERLHRRDRKGAPDTFDVDGYVALLRRLRSQSADLVYAPRFERAIEESIGSAVPIARTTPLVVTEGNYLLLDRGGWEEVRGVLDEVWFLDAAADVRAARLVRRHEHHGRSHDDALRWTEEVDMRNAAVITATRHRADLAVTVPDAQGSVPGVALDVPPG</sequence>
<dbReference type="InterPro" id="IPR027417">
    <property type="entry name" value="P-loop_NTPase"/>
</dbReference>
<feature type="domain" description="AAA+ ATPase" evidence="1">
    <location>
        <begin position="29"/>
        <end position="227"/>
    </location>
</feature>
<evidence type="ECO:0000259" key="1">
    <source>
        <dbReference type="SMART" id="SM00382"/>
    </source>
</evidence>
<dbReference type="InterPro" id="IPR006083">
    <property type="entry name" value="PRK/URK"/>
</dbReference>
<dbReference type="NCBIfam" id="NF006743">
    <property type="entry name" value="PRK09270.1-2"/>
    <property type="match status" value="1"/>
</dbReference>
<keyword evidence="2" id="KW-0808">Transferase</keyword>
<organism evidence="2 3">
    <name type="scientific">Williamsia herbipolensis</name>
    <dbReference type="NCBI Taxonomy" id="1603258"/>
    <lineage>
        <taxon>Bacteria</taxon>
        <taxon>Bacillati</taxon>
        <taxon>Actinomycetota</taxon>
        <taxon>Actinomycetes</taxon>
        <taxon>Mycobacteriales</taxon>
        <taxon>Nocardiaceae</taxon>
        <taxon>Williamsia</taxon>
    </lineage>
</organism>
<reference evidence="2 3" key="1">
    <citation type="submission" date="2022-10" db="EMBL/GenBank/DDBJ databases">
        <title>The complete genomes of actinobacterial strains from the NBC collection.</title>
        <authorList>
            <person name="Joergensen T.S."/>
            <person name="Alvarez Arevalo M."/>
            <person name="Sterndorff E.B."/>
            <person name="Faurdal D."/>
            <person name="Vuksanovic O."/>
            <person name="Mourched A.-S."/>
            <person name="Charusanti P."/>
            <person name="Shaw S."/>
            <person name="Blin K."/>
            <person name="Weber T."/>
        </authorList>
    </citation>
    <scope>NUCLEOTIDE SEQUENCE [LARGE SCALE GENOMIC DNA]</scope>
    <source>
        <strain evidence="2 3">NBC_00319</strain>
    </source>
</reference>
<evidence type="ECO:0000313" key="2">
    <source>
        <dbReference type="EMBL" id="WUM19140.1"/>
    </source>
</evidence>
<evidence type="ECO:0000313" key="3">
    <source>
        <dbReference type="Proteomes" id="UP001432128"/>
    </source>
</evidence>
<name>A0AAU4JZH4_9NOCA</name>
<accession>A0AAU4JZH4</accession>